<dbReference type="Proteomes" id="UP000054270">
    <property type="component" value="Unassembled WGS sequence"/>
</dbReference>
<dbReference type="EMBL" id="KN817526">
    <property type="protein sequence ID" value="KJA26953.1"/>
    <property type="molecule type" value="Genomic_DNA"/>
</dbReference>
<organism evidence="1 2">
    <name type="scientific">Hypholoma sublateritium (strain FD-334 SS-4)</name>
    <dbReference type="NCBI Taxonomy" id="945553"/>
    <lineage>
        <taxon>Eukaryota</taxon>
        <taxon>Fungi</taxon>
        <taxon>Dikarya</taxon>
        <taxon>Basidiomycota</taxon>
        <taxon>Agaricomycotina</taxon>
        <taxon>Agaricomycetes</taxon>
        <taxon>Agaricomycetidae</taxon>
        <taxon>Agaricales</taxon>
        <taxon>Agaricineae</taxon>
        <taxon>Strophariaceae</taxon>
        <taxon>Hypholoma</taxon>
    </lineage>
</organism>
<accession>A0A0D2MSG8</accession>
<sequence length="477" mass="51107">MIQPIHLSTIFSQSTSGILGQISRLSTKYGKRGHTVLFTLSANFPRSEDLQSVVEQLTGFNKGKGEGKPSGNVLGCLTDSFAGVSFQQLASTGAKKQNTECAGALSCSIGIFDSAHCIPFRSELTGRTQPQVGRWHAFRKKNETDSDTMGAESRLDWERMKDSADGKVNWEHIWNPSSSTTNLSSLLPESLHKIDPSRIQSILSLSSAHPDSFTRALTDYISLDNRATALTLIAAPTHFITGRGVTLFMDGQILGDGAVGLAFLRDASQAEDASSSFRTEFVGMKKLSSPMTVTSREGNMINSLDDLNPTRLLLAAIDLAGIGATKEESSSPFAATFKDDEQFALGFLSPGGEILETYKITAGDPSSRGGNLSLDAPRAPEVGSVVQFLHCPANTQLMAPPSLLSAQQKTIAFLTVPELAANTDSSDNMDTGRIYEDTFIASSTQGFIVSRPANQSAQAKSEPWSSSLPGGIALLRW</sequence>
<name>A0A0D2MSG8_HYPSF</name>
<dbReference type="OrthoDB" id="10251508at2759"/>
<proteinExistence type="predicted"/>
<gene>
    <name evidence="1" type="ORF">HYPSUDRAFT_1038781</name>
</gene>
<evidence type="ECO:0000313" key="2">
    <source>
        <dbReference type="Proteomes" id="UP000054270"/>
    </source>
</evidence>
<evidence type="ECO:0008006" key="3">
    <source>
        <dbReference type="Google" id="ProtNLM"/>
    </source>
</evidence>
<evidence type="ECO:0000313" key="1">
    <source>
        <dbReference type="EMBL" id="KJA26953.1"/>
    </source>
</evidence>
<keyword evidence="2" id="KW-1185">Reference proteome</keyword>
<protein>
    <recommendedName>
        <fullName evidence="3">FIST domain-containing protein</fullName>
    </recommendedName>
</protein>
<dbReference type="OMA" id="LHRSAFN"/>
<reference evidence="2" key="1">
    <citation type="submission" date="2014-04" db="EMBL/GenBank/DDBJ databases">
        <title>Evolutionary Origins and Diversification of the Mycorrhizal Mutualists.</title>
        <authorList>
            <consortium name="DOE Joint Genome Institute"/>
            <consortium name="Mycorrhizal Genomics Consortium"/>
            <person name="Kohler A."/>
            <person name="Kuo A."/>
            <person name="Nagy L.G."/>
            <person name="Floudas D."/>
            <person name="Copeland A."/>
            <person name="Barry K.W."/>
            <person name="Cichocki N."/>
            <person name="Veneault-Fourrey C."/>
            <person name="LaButti K."/>
            <person name="Lindquist E.A."/>
            <person name="Lipzen A."/>
            <person name="Lundell T."/>
            <person name="Morin E."/>
            <person name="Murat C."/>
            <person name="Riley R."/>
            <person name="Ohm R."/>
            <person name="Sun H."/>
            <person name="Tunlid A."/>
            <person name="Henrissat B."/>
            <person name="Grigoriev I.V."/>
            <person name="Hibbett D.S."/>
            <person name="Martin F."/>
        </authorList>
    </citation>
    <scope>NUCLEOTIDE SEQUENCE [LARGE SCALE GENOMIC DNA]</scope>
    <source>
        <strain evidence="2">FD-334 SS-4</strain>
    </source>
</reference>
<dbReference type="AlphaFoldDB" id="A0A0D2MSG8"/>